<sequence>MATDCHCSPSFY</sequence>
<protein>
    <submittedName>
        <fullName evidence="1">Uncharacterized protein</fullName>
    </submittedName>
</protein>
<evidence type="ECO:0000313" key="1">
    <source>
        <dbReference type="EMBL" id="MBX61193.1"/>
    </source>
</evidence>
<reference evidence="1" key="1">
    <citation type="submission" date="2018-02" db="EMBL/GenBank/DDBJ databases">
        <title>Rhizophora mucronata_Transcriptome.</title>
        <authorList>
            <person name="Meera S.P."/>
            <person name="Sreeshan A."/>
            <person name="Augustine A."/>
        </authorList>
    </citation>
    <scope>NUCLEOTIDE SEQUENCE</scope>
    <source>
        <tissue evidence="1">Leaf</tissue>
    </source>
</reference>
<dbReference type="EMBL" id="GGEC01080709">
    <property type="protein sequence ID" value="MBX61193.1"/>
    <property type="molecule type" value="Transcribed_RNA"/>
</dbReference>
<accession>A0A2P2Q2R2</accession>
<name>A0A2P2Q2R2_RHIMU</name>
<organism evidence="1">
    <name type="scientific">Rhizophora mucronata</name>
    <name type="common">Asiatic mangrove</name>
    <dbReference type="NCBI Taxonomy" id="61149"/>
    <lineage>
        <taxon>Eukaryota</taxon>
        <taxon>Viridiplantae</taxon>
        <taxon>Streptophyta</taxon>
        <taxon>Embryophyta</taxon>
        <taxon>Tracheophyta</taxon>
        <taxon>Spermatophyta</taxon>
        <taxon>Magnoliopsida</taxon>
        <taxon>eudicotyledons</taxon>
        <taxon>Gunneridae</taxon>
        <taxon>Pentapetalae</taxon>
        <taxon>rosids</taxon>
        <taxon>fabids</taxon>
        <taxon>Malpighiales</taxon>
        <taxon>Rhizophoraceae</taxon>
        <taxon>Rhizophora</taxon>
    </lineage>
</organism>
<proteinExistence type="predicted"/>